<dbReference type="EMBL" id="AE001437">
    <property type="protein sequence ID" value="AAK79277.1"/>
    <property type="molecule type" value="Genomic_DNA"/>
</dbReference>
<dbReference type="STRING" id="272562.CA_C1306"/>
<dbReference type="Proteomes" id="UP000000814">
    <property type="component" value="Chromosome"/>
</dbReference>
<reference evidence="1 2" key="1">
    <citation type="journal article" date="2001" name="J. Bacteriol.">
        <title>Genome sequence and comparative analysis of the solvent-producing bacterium Clostridium acetobutylicum.</title>
        <authorList>
            <person name="Nolling J."/>
            <person name="Breton G."/>
            <person name="Omelchenko M.V."/>
            <person name="Makarova K.S."/>
            <person name="Zeng Q."/>
            <person name="Gibson R."/>
            <person name="Lee H.M."/>
            <person name="Dubois J."/>
            <person name="Qiu D."/>
            <person name="Hitti J."/>
            <person name="Wolf Y.I."/>
            <person name="Tatusov R.L."/>
            <person name="Sabathe F."/>
            <person name="Doucette-Stamm L."/>
            <person name="Soucaille P."/>
            <person name="Daly M.J."/>
            <person name="Bennett G.N."/>
            <person name="Koonin E.V."/>
            <person name="Smith D.R."/>
        </authorList>
    </citation>
    <scope>NUCLEOTIDE SEQUENCE [LARGE SCALE GENOMIC DNA]</scope>
    <source>
        <strain evidence="2">ATCC 824 / DSM 792 / JCM 1419 / LMG 5710 / VKM B-1787</strain>
    </source>
</reference>
<accession>Q97JH7</accession>
<dbReference type="eggNOG" id="ENOG502ZXMR">
    <property type="taxonomic scope" value="Bacteria"/>
</dbReference>
<gene>
    <name evidence="1" type="ordered locus">CA_C1306</name>
</gene>
<evidence type="ECO:0000313" key="1">
    <source>
        <dbReference type="EMBL" id="AAK79277.1"/>
    </source>
</evidence>
<dbReference type="PIR" id="B97061">
    <property type="entry name" value="B97061"/>
</dbReference>
<dbReference type="OrthoDB" id="2085833at2"/>
<dbReference type="HOGENOM" id="CLU_138394_0_0_9"/>
<dbReference type="PATRIC" id="fig|272562.8.peg.1508"/>
<proteinExistence type="predicted"/>
<sequence length="162" mass="18920">MYMKEAITRINNIKWNVVGTSESEEESNLGYEFLRRLAKFFKDESIKPVKPLVANIAKLLGDTEEEIDISNYCTSEVVGFFGENIYMRNVVQYYIQLARYADKNIDAIKYLSVYEPAIRIFERGGMFVLKINALDIVKVAHFPLDRWYERFVEKEPINIDGI</sequence>
<evidence type="ECO:0000313" key="2">
    <source>
        <dbReference type="Proteomes" id="UP000000814"/>
    </source>
</evidence>
<organism evidence="1 2">
    <name type="scientific">Clostridium acetobutylicum (strain ATCC 824 / DSM 792 / JCM 1419 / IAM 19013 / LMG 5710 / NBRC 13948 / NRRL B-527 / VKM B-1787 / 2291 / W)</name>
    <dbReference type="NCBI Taxonomy" id="272562"/>
    <lineage>
        <taxon>Bacteria</taxon>
        <taxon>Bacillati</taxon>
        <taxon>Bacillota</taxon>
        <taxon>Clostridia</taxon>
        <taxon>Eubacteriales</taxon>
        <taxon>Clostridiaceae</taxon>
        <taxon>Clostridium</taxon>
    </lineage>
</organism>
<protein>
    <submittedName>
        <fullName evidence="1">Uncharacterized protein</fullName>
    </submittedName>
</protein>
<dbReference type="AlphaFoldDB" id="Q97JH7"/>
<name>Q97JH7_CLOAB</name>
<dbReference type="KEGG" id="cac:CA_C1306"/>
<keyword evidence="2" id="KW-1185">Reference proteome</keyword>